<dbReference type="STRING" id="28084.Lche_0573"/>
<proteinExistence type="predicted"/>
<gene>
    <name evidence="1" type="ORF">Lche_0573</name>
</gene>
<dbReference type="RefSeq" id="WP_237761216.1">
    <property type="nucleotide sequence ID" value="NZ_LNXW01000009.1"/>
</dbReference>
<sequence length="58" mass="6306">MMNQDKNLSKSAQIILDFLSLKGISCEVMELDSRTRTAKDAADTLGCGVEAVNQWDSG</sequence>
<dbReference type="EMBL" id="LNXW01000009">
    <property type="protein sequence ID" value="KTC82309.1"/>
    <property type="molecule type" value="Genomic_DNA"/>
</dbReference>
<reference evidence="1 2" key="1">
    <citation type="submission" date="2015-11" db="EMBL/GenBank/DDBJ databases">
        <title>Genomic analysis of 38 Legionella species identifies large and diverse effector repertoires.</title>
        <authorList>
            <person name="Burstein D."/>
            <person name="Amaro F."/>
            <person name="Zusman T."/>
            <person name="Lifshitz Z."/>
            <person name="Cohen O."/>
            <person name="Gilbert J.A."/>
            <person name="Pupko T."/>
            <person name="Shuman H.A."/>
            <person name="Segal G."/>
        </authorList>
    </citation>
    <scope>NUCLEOTIDE SEQUENCE [LARGE SCALE GENOMIC DNA]</scope>
    <source>
        <strain evidence="1 2">ORW</strain>
    </source>
</reference>
<organism evidence="1 2">
    <name type="scientific">Legionella cherrii</name>
    <dbReference type="NCBI Taxonomy" id="28084"/>
    <lineage>
        <taxon>Bacteria</taxon>
        <taxon>Pseudomonadati</taxon>
        <taxon>Pseudomonadota</taxon>
        <taxon>Gammaproteobacteria</taxon>
        <taxon>Legionellales</taxon>
        <taxon>Legionellaceae</taxon>
        <taxon>Legionella</taxon>
    </lineage>
</organism>
<protein>
    <submittedName>
        <fullName evidence="1">Uncharacterized protein</fullName>
    </submittedName>
</protein>
<name>A0A0W0SHD3_9GAMM</name>
<comment type="caution">
    <text evidence="1">The sequence shown here is derived from an EMBL/GenBank/DDBJ whole genome shotgun (WGS) entry which is preliminary data.</text>
</comment>
<dbReference type="PATRIC" id="fig|28084.5.peg.618"/>
<dbReference type="Proteomes" id="UP000054921">
    <property type="component" value="Unassembled WGS sequence"/>
</dbReference>
<evidence type="ECO:0000313" key="1">
    <source>
        <dbReference type="EMBL" id="KTC82309.1"/>
    </source>
</evidence>
<evidence type="ECO:0000313" key="2">
    <source>
        <dbReference type="Proteomes" id="UP000054921"/>
    </source>
</evidence>
<accession>A0A0W0SHD3</accession>
<dbReference type="AlphaFoldDB" id="A0A0W0SHD3"/>